<evidence type="ECO:0000313" key="2">
    <source>
        <dbReference type="Proteomes" id="UP001631969"/>
    </source>
</evidence>
<dbReference type="Proteomes" id="UP001631969">
    <property type="component" value="Unassembled WGS sequence"/>
</dbReference>
<keyword evidence="2" id="KW-1185">Reference proteome</keyword>
<reference evidence="1" key="1">
    <citation type="submission" date="2024-12" db="EMBL/GenBank/DDBJ databases">
        <authorList>
            <person name="Wu N."/>
        </authorList>
    </citation>
    <scope>NUCLEOTIDE SEQUENCE</scope>
    <source>
        <strain evidence="1">P15</strain>
    </source>
</reference>
<comment type="caution">
    <text evidence="1">The sequence shown here is derived from an EMBL/GenBank/DDBJ whole genome shotgun (WGS) entry which is preliminary data.</text>
</comment>
<protein>
    <submittedName>
        <fullName evidence="1">Sugar phosphate isomerase/epimerase family protein</fullName>
    </submittedName>
</protein>
<organism evidence="1 2">
    <name type="scientific">Paenibacillus mesotrionivorans</name>
    <dbReference type="NCBI Taxonomy" id="3160968"/>
    <lineage>
        <taxon>Bacteria</taxon>
        <taxon>Bacillati</taxon>
        <taxon>Bacillota</taxon>
        <taxon>Bacilli</taxon>
        <taxon>Bacillales</taxon>
        <taxon>Paenibacillaceae</taxon>
        <taxon>Paenibacillus</taxon>
    </lineage>
</organism>
<accession>A0ACC7NTL8</accession>
<sequence>MANPKVGLQLYTLRDLTKDDFLGTIRQVAEIGYEAVEFAGFFGFSAKEVKAVLDECGLEAPSAHIGINFTDMALMEEGLKQQIEYAQELGLKHIITPWSPFSEVPTEEELDERIRFLTRAAELVKEAGLQYGYHNHAFEFKTVNGETIIDQMLARIPAELFTMQFDLGWVHKGGKSPAEYIKKYAGRVPLVHIKDFGDGRDDTEVGNGVVDFKSVFSLAQEAGIQYYIVEQEQFTGSPLDSIRISLQYFRNNGI</sequence>
<dbReference type="EMBL" id="JBJURJ010000001">
    <property type="protein sequence ID" value="MFM9326684.1"/>
    <property type="molecule type" value="Genomic_DNA"/>
</dbReference>
<name>A0ACC7NTL8_9BACL</name>
<proteinExistence type="predicted"/>
<evidence type="ECO:0000313" key="1">
    <source>
        <dbReference type="EMBL" id="MFM9326684.1"/>
    </source>
</evidence>
<keyword evidence="1" id="KW-0413">Isomerase</keyword>
<gene>
    <name evidence="1" type="ORF">ACI1P1_00090</name>
</gene>